<evidence type="ECO:0000313" key="1">
    <source>
        <dbReference type="EMBL" id="CAI4053896.1"/>
    </source>
</evidence>
<dbReference type="PANTHER" id="PTHR28037">
    <property type="entry name" value="ALCOHOL O-ACETYLTRANSFERASE 1-RELATED"/>
    <property type="match status" value="1"/>
</dbReference>
<protein>
    <recommendedName>
        <fullName evidence="3">YPL272C-like protein</fullName>
    </recommendedName>
</protein>
<dbReference type="Proteomes" id="UP001162085">
    <property type="component" value="Chromosome 16"/>
</dbReference>
<evidence type="ECO:0000313" key="2">
    <source>
        <dbReference type="Proteomes" id="UP001162085"/>
    </source>
</evidence>
<dbReference type="EMBL" id="OX365943">
    <property type="protein sequence ID" value="CAI4053896.1"/>
    <property type="molecule type" value="Genomic_DNA"/>
</dbReference>
<accession>A0ABN8WL86</accession>
<dbReference type="PANTHER" id="PTHR28037:SF2">
    <property type="entry name" value="ACR018CP"/>
    <property type="match status" value="1"/>
</dbReference>
<gene>
    <name evidence="1" type="primary">SUVZ16G0130</name>
    <name evidence="1" type="ORF">SUVZ_16G0130</name>
</gene>
<sequence>MTTFRPLSSFEKKLLTQSLNDQRNGTIFSSTYSKASNKETDADWHSDEVTLGTNSSKDDSRLTLPLIATTLKKLIKSQPALFATINEDWEYAPLKQLKTSDIVNVIEFETTKDKEVNCHWGVPPPYLLRHAFNKTRFVPGSNKPLWTLYVIDETLLVFHGHDVLFDIFSAANFHKLFLKELNSITSVSRADDRVLFDIGDVNIAELNFPKSIYDSAKLRLPAMTPQILHKQTQSFFKSIFYNTLKRPFGYLTNQTSLSSLAPTSQLKRYNDILNTNSSLCGTTVFGIVNNQRFNYLKSIVNQEHICLRSFICGIAMICLKPLVKDFSGTIVFSIPIDLRKHLNLGESLGLFFKELRIECPLSLIDDELSINEFLVNSNDNENSDNDEFNEKLMEYQFNKVTKHVSDFIMTKLKSWERNGFNDDDIRRMKYDNDDDFHVQNSKTKLIQINDVSDISLSMSNDDKSFKIVSSGFTNSINRPTLMSLSYTYCEDMGLNICIHYPDSYNLESFVECFESFIE</sequence>
<dbReference type="InterPro" id="IPR052058">
    <property type="entry name" value="Alcohol_O-acetyltransferase"/>
</dbReference>
<keyword evidence="2" id="KW-1185">Reference proteome</keyword>
<proteinExistence type="predicted"/>
<name>A0ABN8WL86_SACUV</name>
<organism evidence="1 2">
    <name type="scientific">Saccharomyces uvarum</name>
    <name type="common">Yeast</name>
    <name type="synonym">Saccharomyces bayanus var. uvarum</name>
    <dbReference type="NCBI Taxonomy" id="230603"/>
    <lineage>
        <taxon>Eukaryota</taxon>
        <taxon>Fungi</taxon>
        <taxon>Dikarya</taxon>
        <taxon>Ascomycota</taxon>
        <taxon>Saccharomycotina</taxon>
        <taxon>Saccharomycetes</taxon>
        <taxon>Saccharomycetales</taxon>
        <taxon>Saccharomycetaceae</taxon>
        <taxon>Saccharomyces</taxon>
    </lineage>
</organism>
<evidence type="ECO:0008006" key="3">
    <source>
        <dbReference type="Google" id="ProtNLM"/>
    </source>
</evidence>
<reference evidence="1" key="1">
    <citation type="submission" date="2022-10" db="EMBL/GenBank/DDBJ databases">
        <authorList>
            <person name="Byrne P K."/>
        </authorList>
    </citation>
    <scope>NUCLEOTIDE SEQUENCE</scope>
    <source>
        <strain evidence="1">ZP964</strain>
    </source>
</reference>